<feature type="transmembrane region" description="Helical" evidence="1">
    <location>
        <begin position="6"/>
        <end position="27"/>
    </location>
</feature>
<evidence type="ECO:0000256" key="1">
    <source>
        <dbReference type="SAM" id="Phobius"/>
    </source>
</evidence>
<dbReference type="HOGENOM" id="CLU_217793_1_0_6"/>
<dbReference type="Proteomes" id="UP000023785">
    <property type="component" value="Unassembled WGS sequence"/>
</dbReference>
<keyword evidence="1" id="KW-0472">Membrane</keyword>
<dbReference type="EMBL" id="AYER01000003">
    <property type="protein sequence ID" value="ESK40200.1"/>
    <property type="molecule type" value="Genomic_DNA"/>
</dbReference>
<dbReference type="AlphaFoldDB" id="V2TVA7"/>
<sequence>MKGSQIKWFVLLWLGGILVLAVIAGLFKGLLMLAY</sequence>
<evidence type="ECO:0000313" key="3">
    <source>
        <dbReference type="Proteomes" id="UP000023785"/>
    </source>
</evidence>
<keyword evidence="1" id="KW-1133">Transmembrane helix</keyword>
<reference evidence="2 3" key="1">
    <citation type="submission" date="2013-10" db="EMBL/GenBank/DDBJ databases">
        <title>The Genome Sequence of Acinetobacter nectaris CIP 110549.</title>
        <authorList>
            <consortium name="The Broad Institute Genomics Platform"/>
            <consortium name="The Broad Institute Genome Sequencing Center for Infectious Disease"/>
            <person name="Cerqueira G."/>
            <person name="Feldgarden M."/>
            <person name="Courvalin P."/>
            <person name="Grillot-Courvalin C."/>
            <person name="Clermont D."/>
            <person name="Rocha E."/>
            <person name="Yoon E.-J."/>
            <person name="Nemec A."/>
            <person name="Young S.K."/>
            <person name="Zeng Q."/>
            <person name="Gargeya S."/>
            <person name="Fitzgerald M."/>
            <person name="Abouelleil A."/>
            <person name="Alvarado L."/>
            <person name="Berlin A.M."/>
            <person name="Chapman S.B."/>
            <person name="Gainer-Dewar J."/>
            <person name="Goldberg J."/>
            <person name="Gnerre S."/>
            <person name="Griggs A."/>
            <person name="Gujja S."/>
            <person name="Hansen M."/>
            <person name="Howarth C."/>
            <person name="Imamovic A."/>
            <person name="Ireland A."/>
            <person name="Larimer J."/>
            <person name="McCowan C."/>
            <person name="Murphy C."/>
            <person name="Pearson M."/>
            <person name="Poon T.W."/>
            <person name="Priest M."/>
            <person name="Roberts A."/>
            <person name="Saif S."/>
            <person name="Shea T."/>
            <person name="Sykes S."/>
            <person name="Wortman J."/>
            <person name="Nusbaum C."/>
            <person name="Birren B."/>
        </authorList>
    </citation>
    <scope>NUCLEOTIDE SEQUENCE [LARGE SCALE GENOMIC DNA]</scope>
    <source>
        <strain evidence="2 3">CIP 110549</strain>
    </source>
</reference>
<evidence type="ECO:0008006" key="4">
    <source>
        <dbReference type="Google" id="ProtNLM"/>
    </source>
</evidence>
<accession>V2TVA7</accession>
<keyword evidence="1" id="KW-0812">Transmembrane</keyword>
<gene>
    <name evidence="2" type="ORF">P256_00641</name>
</gene>
<dbReference type="STRING" id="1392540.P256_00641"/>
<name>V2TVA7_9GAMM</name>
<keyword evidence="3" id="KW-1185">Reference proteome</keyword>
<protein>
    <recommendedName>
        <fullName evidence="4">DUF2474 domain-containing protein</fullName>
    </recommendedName>
</protein>
<evidence type="ECO:0000313" key="2">
    <source>
        <dbReference type="EMBL" id="ESK40200.1"/>
    </source>
</evidence>
<organism evidence="2 3">
    <name type="scientific">Acinetobacter nectaris CIP 110549</name>
    <dbReference type="NCBI Taxonomy" id="1392540"/>
    <lineage>
        <taxon>Bacteria</taxon>
        <taxon>Pseudomonadati</taxon>
        <taxon>Pseudomonadota</taxon>
        <taxon>Gammaproteobacteria</taxon>
        <taxon>Moraxellales</taxon>
        <taxon>Moraxellaceae</taxon>
        <taxon>Acinetobacter</taxon>
    </lineage>
</organism>
<proteinExistence type="predicted"/>
<comment type="caution">
    <text evidence="2">The sequence shown here is derived from an EMBL/GenBank/DDBJ whole genome shotgun (WGS) entry which is preliminary data.</text>
</comment>